<name>A0ACB7TIJ2_HYAAI</name>
<comment type="caution">
    <text evidence="1">The sequence shown here is derived from an EMBL/GenBank/DDBJ whole genome shotgun (WGS) entry which is preliminary data.</text>
</comment>
<dbReference type="EMBL" id="CM023481">
    <property type="protein sequence ID" value="KAH6946137.1"/>
    <property type="molecule type" value="Genomic_DNA"/>
</dbReference>
<keyword evidence="2" id="KW-1185">Reference proteome</keyword>
<reference evidence="1" key="1">
    <citation type="submission" date="2020-05" db="EMBL/GenBank/DDBJ databases">
        <title>Large-scale comparative analyses of tick genomes elucidate their genetic diversity and vector capacities.</title>
        <authorList>
            <person name="Jia N."/>
            <person name="Wang J."/>
            <person name="Shi W."/>
            <person name="Du L."/>
            <person name="Sun Y."/>
            <person name="Zhan W."/>
            <person name="Jiang J."/>
            <person name="Wang Q."/>
            <person name="Zhang B."/>
            <person name="Ji P."/>
            <person name="Sakyi L.B."/>
            <person name="Cui X."/>
            <person name="Yuan T."/>
            <person name="Jiang B."/>
            <person name="Yang W."/>
            <person name="Lam T.T.-Y."/>
            <person name="Chang Q."/>
            <person name="Ding S."/>
            <person name="Wang X."/>
            <person name="Zhu J."/>
            <person name="Ruan X."/>
            <person name="Zhao L."/>
            <person name="Wei J."/>
            <person name="Que T."/>
            <person name="Du C."/>
            <person name="Cheng J."/>
            <person name="Dai P."/>
            <person name="Han X."/>
            <person name="Huang E."/>
            <person name="Gao Y."/>
            <person name="Liu J."/>
            <person name="Shao H."/>
            <person name="Ye R."/>
            <person name="Li L."/>
            <person name="Wei W."/>
            <person name="Wang X."/>
            <person name="Wang C."/>
            <person name="Yang T."/>
            <person name="Huo Q."/>
            <person name="Li W."/>
            <person name="Guo W."/>
            <person name="Chen H."/>
            <person name="Zhou L."/>
            <person name="Ni X."/>
            <person name="Tian J."/>
            <person name="Zhou Y."/>
            <person name="Sheng Y."/>
            <person name="Liu T."/>
            <person name="Pan Y."/>
            <person name="Xia L."/>
            <person name="Li J."/>
            <person name="Zhao F."/>
            <person name="Cao W."/>
        </authorList>
    </citation>
    <scope>NUCLEOTIDE SEQUENCE</scope>
    <source>
        <strain evidence="1">Hyas-2018</strain>
    </source>
</reference>
<dbReference type="Proteomes" id="UP000821845">
    <property type="component" value="Chromosome 1"/>
</dbReference>
<accession>A0ACB7TIJ2</accession>
<protein>
    <submittedName>
        <fullName evidence="1">Uncharacterized protein</fullName>
    </submittedName>
</protein>
<evidence type="ECO:0000313" key="1">
    <source>
        <dbReference type="EMBL" id="KAH6946137.1"/>
    </source>
</evidence>
<sequence>MLPYVLDGPFADGCFIFQQDKSPVHMARQVTAMLEDLGVSTLPWPPCGADANPIENVWARMKWGLSRRNFSRASADELWNAIQEEWDALRSDGDYVASIYNSMPRRMSEIISVNGHFTHY</sequence>
<organism evidence="1 2">
    <name type="scientific">Hyalomma asiaticum</name>
    <name type="common">Tick</name>
    <dbReference type="NCBI Taxonomy" id="266040"/>
    <lineage>
        <taxon>Eukaryota</taxon>
        <taxon>Metazoa</taxon>
        <taxon>Ecdysozoa</taxon>
        <taxon>Arthropoda</taxon>
        <taxon>Chelicerata</taxon>
        <taxon>Arachnida</taxon>
        <taxon>Acari</taxon>
        <taxon>Parasitiformes</taxon>
        <taxon>Ixodida</taxon>
        <taxon>Ixodoidea</taxon>
        <taxon>Ixodidae</taxon>
        <taxon>Hyalomminae</taxon>
        <taxon>Hyalomma</taxon>
    </lineage>
</organism>
<proteinExistence type="predicted"/>
<gene>
    <name evidence="1" type="ORF">HPB50_011822</name>
</gene>
<evidence type="ECO:0000313" key="2">
    <source>
        <dbReference type="Proteomes" id="UP000821845"/>
    </source>
</evidence>